<dbReference type="EC" id="2.7.13.3" evidence="3"/>
<evidence type="ECO:0000256" key="12">
    <source>
        <dbReference type="ARBA" id="ARBA00022840"/>
    </source>
</evidence>
<evidence type="ECO:0000256" key="2">
    <source>
        <dbReference type="ARBA" id="ARBA00004429"/>
    </source>
</evidence>
<dbReference type="RefSeq" id="WP_039381388.1">
    <property type="nucleotide sequence ID" value="NZ_CP083448.1"/>
</dbReference>
<keyword evidence="20" id="KW-1185">Reference proteome</keyword>
<dbReference type="CDD" id="cd00082">
    <property type="entry name" value="HisKA"/>
    <property type="match status" value="1"/>
</dbReference>
<keyword evidence="14" id="KW-0902">Two-component regulatory system</keyword>
<dbReference type="InterPro" id="IPR013727">
    <property type="entry name" value="2CSK_N"/>
</dbReference>
<dbReference type="InterPro" id="IPR036097">
    <property type="entry name" value="HisK_dim/P_sf"/>
</dbReference>
<dbReference type="GO" id="GO:0004673">
    <property type="term" value="F:protein histidine kinase activity"/>
    <property type="evidence" value="ECO:0007669"/>
    <property type="project" value="UniProtKB-EC"/>
</dbReference>
<evidence type="ECO:0000256" key="13">
    <source>
        <dbReference type="ARBA" id="ARBA00022989"/>
    </source>
</evidence>
<dbReference type="SMART" id="SM00388">
    <property type="entry name" value="HisKA"/>
    <property type="match status" value="1"/>
</dbReference>
<dbReference type="InterPro" id="IPR004358">
    <property type="entry name" value="Sig_transdc_His_kin-like_C"/>
</dbReference>
<accession>A0ABS1Z732</accession>
<dbReference type="InterPro" id="IPR003660">
    <property type="entry name" value="HAMP_dom"/>
</dbReference>
<feature type="transmembrane region" description="Helical" evidence="16">
    <location>
        <begin position="159"/>
        <end position="181"/>
    </location>
</feature>
<dbReference type="NCBIfam" id="NF007664">
    <property type="entry name" value="PRK10337.1"/>
    <property type="match status" value="1"/>
</dbReference>
<protein>
    <recommendedName>
        <fullName evidence="4">Sensor protein QseC</fullName>
        <ecNumber evidence="3">2.7.13.3</ecNumber>
    </recommendedName>
</protein>
<dbReference type="Pfam" id="PF00512">
    <property type="entry name" value="HisKA"/>
    <property type="match status" value="1"/>
</dbReference>
<keyword evidence="11 19" id="KW-0418">Kinase</keyword>
<evidence type="ECO:0000256" key="5">
    <source>
        <dbReference type="ARBA" id="ARBA00022475"/>
    </source>
</evidence>
<feature type="domain" description="Histidine kinase" evidence="17">
    <location>
        <begin position="238"/>
        <end position="447"/>
    </location>
</feature>
<evidence type="ECO:0000259" key="18">
    <source>
        <dbReference type="PROSITE" id="PS50885"/>
    </source>
</evidence>
<dbReference type="PROSITE" id="PS50109">
    <property type="entry name" value="HIS_KIN"/>
    <property type="match status" value="1"/>
</dbReference>
<evidence type="ECO:0000256" key="6">
    <source>
        <dbReference type="ARBA" id="ARBA00022519"/>
    </source>
</evidence>
<evidence type="ECO:0000256" key="3">
    <source>
        <dbReference type="ARBA" id="ARBA00012438"/>
    </source>
</evidence>
<feature type="domain" description="HAMP" evidence="18">
    <location>
        <begin position="178"/>
        <end position="230"/>
    </location>
</feature>
<keyword evidence="6" id="KW-0997">Cell inner membrane</keyword>
<dbReference type="InterPro" id="IPR050428">
    <property type="entry name" value="TCS_sensor_his_kinase"/>
</dbReference>
<dbReference type="SMART" id="SM00387">
    <property type="entry name" value="HATPase_c"/>
    <property type="match status" value="1"/>
</dbReference>
<gene>
    <name evidence="19" type="primary">qseC</name>
    <name evidence="19" type="ORF">JJB79_12465</name>
</gene>
<dbReference type="InterPro" id="IPR005467">
    <property type="entry name" value="His_kinase_dom"/>
</dbReference>
<evidence type="ECO:0000256" key="7">
    <source>
        <dbReference type="ARBA" id="ARBA00022553"/>
    </source>
</evidence>
<name>A0ABS1Z732_9GAMM</name>
<organism evidence="19 20">
    <name type="scientific">Pantoea eucrina</name>
    <dbReference type="NCBI Taxonomy" id="472693"/>
    <lineage>
        <taxon>Bacteria</taxon>
        <taxon>Pseudomonadati</taxon>
        <taxon>Pseudomonadota</taxon>
        <taxon>Gammaproteobacteria</taxon>
        <taxon>Enterobacterales</taxon>
        <taxon>Erwiniaceae</taxon>
        <taxon>Pantoea</taxon>
    </lineage>
</organism>
<dbReference type="Gene3D" id="3.30.565.10">
    <property type="entry name" value="Histidine kinase-like ATPase, C-terminal domain"/>
    <property type="match status" value="1"/>
</dbReference>
<evidence type="ECO:0000313" key="20">
    <source>
        <dbReference type="Proteomes" id="UP000809137"/>
    </source>
</evidence>
<dbReference type="InterPro" id="IPR036890">
    <property type="entry name" value="HATPase_C_sf"/>
</dbReference>
<evidence type="ECO:0000256" key="16">
    <source>
        <dbReference type="SAM" id="Phobius"/>
    </source>
</evidence>
<dbReference type="Proteomes" id="UP000809137">
    <property type="component" value="Unassembled WGS sequence"/>
</dbReference>
<evidence type="ECO:0000256" key="4">
    <source>
        <dbReference type="ARBA" id="ARBA00017234"/>
    </source>
</evidence>
<dbReference type="GeneID" id="84692934"/>
<evidence type="ECO:0000256" key="10">
    <source>
        <dbReference type="ARBA" id="ARBA00022741"/>
    </source>
</evidence>
<dbReference type="PANTHER" id="PTHR45436">
    <property type="entry name" value="SENSOR HISTIDINE KINASE YKOH"/>
    <property type="match status" value="1"/>
</dbReference>
<comment type="subcellular location">
    <subcellularLocation>
        <location evidence="2">Cell inner membrane</location>
        <topology evidence="2">Multi-pass membrane protein</topology>
    </subcellularLocation>
</comment>
<dbReference type="EMBL" id="JAFCXS010000008">
    <property type="protein sequence ID" value="MBM0748224.1"/>
    <property type="molecule type" value="Genomic_DNA"/>
</dbReference>
<evidence type="ECO:0000256" key="8">
    <source>
        <dbReference type="ARBA" id="ARBA00022679"/>
    </source>
</evidence>
<dbReference type="PANTHER" id="PTHR45436:SF14">
    <property type="entry name" value="SENSOR PROTEIN QSEC"/>
    <property type="match status" value="1"/>
</dbReference>
<comment type="catalytic activity">
    <reaction evidence="1">
        <text>ATP + protein L-histidine = ADP + protein N-phospho-L-histidine.</text>
        <dbReference type="EC" id="2.7.13.3"/>
    </reaction>
</comment>
<keyword evidence="8 19" id="KW-0808">Transferase</keyword>
<evidence type="ECO:0000256" key="14">
    <source>
        <dbReference type="ARBA" id="ARBA00023012"/>
    </source>
</evidence>
<keyword evidence="15 16" id="KW-0472">Membrane</keyword>
<reference evidence="19 20" key="1">
    <citation type="submission" date="2021-01" db="EMBL/GenBank/DDBJ databases">
        <title>Complete genome sequence of Pantoea eucrina OB49, a heavy metal tolerant bacterium with PGPR potential isolated from wheat in Algeria.</title>
        <authorList>
            <person name="Lekired A."/>
            <person name="Ouzari I.H."/>
        </authorList>
    </citation>
    <scope>NUCLEOTIDE SEQUENCE [LARGE SCALE GENOMIC DNA]</scope>
    <source>
        <strain evidence="19 20">OB49</strain>
    </source>
</reference>
<dbReference type="Pfam" id="PF08521">
    <property type="entry name" value="2CSK_N"/>
    <property type="match status" value="1"/>
</dbReference>
<evidence type="ECO:0000256" key="15">
    <source>
        <dbReference type="ARBA" id="ARBA00023136"/>
    </source>
</evidence>
<keyword evidence="10" id="KW-0547">Nucleotide-binding</keyword>
<dbReference type="Pfam" id="PF02518">
    <property type="entry name" value="HATPase_c"/>
    <property type="match status" value="1"/>
</dbReference>
<evidence type="ECO:0000256" key="9">
    <source>
        <dbReference type="ARBA" id="ARBA00022692"/>
    </source>
</evidence>
<comment type="caution">
    <text evidence="19">The sequence shown here is derived from an EMBL/GenBank/DDBJ whole genome shotgun (WGS) entry which is preliminary data.</text>
</comment>
<dbReference type="Gene3D" id="1.20.5.1040">
    <property type="entry name" value="Sensor protein qsec"/>
    <property type="match status" value="2"/>
</dbReference>
<dbReference type="InterPro" id="IPR003661">
    <property type="entry name" value="HisK_dim/P_dom"/>
</dbReference>
<evidence type="ECO:0000313" key="19">
    <source>
        <dbReference type="EMBL" id="MBM0748224.1"/>
    </source>
</evidence>
<dbReference type="PRINTS" id="PR00344">
    <property type="entry name" value="BCTRLSENSOR"/>
</dbReference>
<keyword evidence="13 16" id="KW-1133">Transmembrane helix</keyword>
<keyword evidence="5" id="KW-1003">Cell membrane</keyword>
<dbReference type="SUPFAM" id="SSF47384">
    <property type="entry name" value="Homodimeric domain of signal transducing histidine kinase"/>
    <property type="match status" value="1"/>
</dbReference>
<keyword evidence="12" id="KW-0067">ATP-binding</keyword>
<dbReference type="PROSITE" id="PS50885">
    <property type="entry name" value="HAMP"/>
    <property type="match status" value="1"/>
</dbReference>
<proteinExistence type="predicted"/>
<keyword evidence="9 16" id="KW-0812">Transmembrane</keyword>
<keyword evidence="7" id="KW-0597">Phosphoprotein</keyword>
<dbReference type="Gene3D" id="1.10.287.130">
    <property type="match status" value="1"/>
</dbReference>
<evidence type="ECO:0000259" key="17">
    <source>
        <dbReference type="PROSITE" id="PS50109"/>
    </source>
</evidence>
<dbReference type="InterPro" id="IPR059132">
    <property type="entry name" value="QseC"/>
</dbReference>
<sequence>MSLFVRLAIGFVLLILLCGASAGWSAWQQTRDTVNELFDTQQMLFAKRLLALDPTSLHHAALPKTKTLLRHHRGDQDDDALAFAVFRTDGTPLLNDGENGRGLSFDTRRDGFRDGQLRDDDERWRLLWLTSPDKQYRVVVGQEQEYRDDMTLDLASAALLPWLVAMPFMLLLLLLLVWYELRPLKQLAHRLQQRAPDDATTLPVTHLPREVQPLVAALNDLFGRTAQLVQRERRFTSDAAHELRSPLAALRVQSEVIQLAEDDEQVRRRALQQLDSGIIRATRLVDQLLTLSRVEADDLRSEFQPVALLPLLQALVAEHLPQAAAQQTEITLTSDAAPVMNGHPLLLGLMIRNLLDNALRYAPAQSRIALRLETDSIVVEDNGAGVSDEQLARLGERFWRPPGQAQSGSGLGLSIVKNIAQLHDLQLHFSHAVPQGLRITLIRQRSGAKSRPAYPAR</sequence>
<evidence type="ECO:0000256" key="1">
    <source>
        <dbReference type="ARBA" id="ARBA00000085"/>
    </source>
</evidence>
<dbReference type="SUPFAM" id="SSF55874">
    <property type="entry name" value="ATPase domain of HSP90 chaperone/DNA topoisomerase II/histidine kinase"/>
    <property type="match status" value="1"/>
</dbReference>
<dbReference type="InterPro" id="IPR003594">
    <property type="entry name" value="HATPase_dom"/>
</dbReference>
<evidence type="ECO:0000256" key="11">
    <source>
        <dbReference type="ARBA" id="ARBA00022777"/>
    </source>
</evidence>